<dbReference type="EMBL" id="CM051405">
    <property type="protein sequence ID" value="KAJ4705314.1"/>
    <property type="molecule type" value="Genomic_DNA"/>
</dbReference>
<comment type="caution">
    <text evidence="1">The sequence shown here is derived from an EMBL/GenBank/DDBJ whole genome shotgun (WGS) entry which is preliminary data.</text>
</comment>
<accession>A0ACC1X2E7</accession>
<name>A0ACC1X2E7_MELAZ</name>
<reference evidence="1 2" key="1">
    <citation type="journal article" date="2023" name="Science">
        <title>Complex scaffold remodeling in plant triterpene biosynthesis.</title>
        <authorList>
            <person name="De La Pena R."/>
            <person name="Hodgson H."/>
            <person name="Liu J.C."/>
            <person name="Stephenson M.J."/>
            <person name="Martin A.C."/>
            <person name="Owen C."/>
            <person name="Harkess A."/>
            <person name="Leebens-Mack J."/>
            <person name="Jimenez L.E."/>
            <person name="Osbourn A."/>
            <person name="Sattely E.S."/>
        </authorList>
    </citation>
    <scope>NUCLEOTIDE SEQUENCE [LARGE SCALE GENOMIC DNA]</scope>
    <source>
        <strain evidence="2">cv. JPN11</strain>
        <tissue evidence="1">Leaf</tissue>
    </source>
</reference>
<protein>
    <submittedName>
        <fullName evidence="1">Tetratricopeptide repeat (TPR)-like superfamily protein</fullName>
    </submittedName>
</protein>
<evidence type="ECO:0000313" key="1">
    <source>
        <dbReference type="EMBL" id="KAJ4705314.1"/>
    </source>
</evidence>
<evidence type="ECO:0000313" key="2">
    <source>
        <dbReference type="Proteomes" id="UP001164539"/>
    </source>
</evidence>
<dbReference type="Proteomes" id="UP001164539">
    <property type="component" value="Chromosome 12"/>
</dbReference>
<gene>
    <name evidence="1" type="ORF">OWV82_022106</name>
</gene>
<organism evidence="1 2">
    <name type="scientific">Melia azedarach</name>
    <name type="common">Chinaberry tree</name>
    <dbReference type="NCBI Taxonomy" id="155640"/>
    <lineage>
        <taxon>Eukaryota</taxon>
        <taxon>Viridiplantae</taxon>
        <taxon>Streptophyta</taxon>
        <taxon>Embryophyta</taxon>
        <taxon>Tracheophyta</taxon>
        <taxon>Spermatophyta</taxon>
        <taxon>Magnoliopsida</taxon>
        <taxon>eudicotyledons</taxon>
        <taxon>Gunneridae</taxon>
        <taxon>Pentapetalae</taxon>
        <taxon>rosids</taxon>
        <taxon>malvids</taxon>
        <taxon>Sapindales</taxon>
        <taxon>Meliaceae</taxon>
        <taxon>Melia</taxon>
    </lineage>
</organism>
<sequence>MAWTEKDVTNGRERDPVQDNGFLKGSQSSPGASGSPVAIAPALKGFKGKDALSYANILRSRNKFADALALYESVLEKDSGNVESHIGKGICLQMQNKGRLAFDSFAEAIRLDPQNACAHTHCGILYKDEGRLVEAAESYHKALSADPSYKLAAECLAIVLTDLGTSLKLAGNTQEGIQKYYEALNIDPHYAPAYYNLGVVYSEMMQYDTALGCYEKAALERPMYAEAYCNMGVIYKNRGDLESAIACYERCLAVSPNFEIAKNNMAIALTDLGTKVKLEGDINQGVAYYKKALYYNWHYADAMYNLGVAYGEMLKFDLAIVFYELAFHFNPHCAEACNNLGVIYKDRDNLDKAVECYQMALSIKPNFSQSLNNLGVVYTVQGKMDAAASMIEKAIIANPTYAEAYNNLGVLYRDAGNISLAIDAYEQCLKIDPDSRNAGQNRLLAMNYINEGHDDKLFEAHRDWGRRFMRLYPQYTSWDNTKDPERPLVIGYVSPDYFTHSVSYFIEAPLVYHDYQNYKVVVYSAVVKADAKTIKFREKVLKKGGIWRDIYGIDEKKVASMVREDKVDILVELTGHTANNKLGMMACRPAPVQVTWIGYPNTTGLPTIDYRITDSLADPPDSKQKHVEELVRLPECFLCYTPSPEAGPIAPTPALANGFVTFGSFNNLAKITPKVLQVWARILCAVPNSRLVVKCKPFCCDSVRQRFLTTLEQLGLESLRVDLLPLILLNHDHMQAYSLMDISLDTFPYAGTTTTCESLYMGVPCVTMAGSVHAHNVGVSLLTKVGLQRLIAKNEDEYVQLALQLATDITALSNLRMSLRDLMAKSPVCNGQNFMLGLESTYRNMWHQYCKGDVPSLKRLQMLQQEAVSEEPAIKVPESTKITFSKDGSPGSVKPNGINQVAPSMLNLSNIEENGVQLNQTTNTGKLG</sequence>
<keyword evidence="2" id="KW-1185">Reference proteome</keyword>
<proteinExistence type="predicted"/>